<accession>A0A917CIC9</accession>
<proteinExistence type="predicted"/>
<dbReference type="Proteomes" id="UP000637643">
    <property type="component" value="Unassembled WGS sequence"/>
</dbReference>
<dbReference type="InterPro" id="IPR016187">
    <property type="entry name" value="CTDL_fold"/>
</dbReference>
<dbReference type="RefSeq" id="WP_189027451.1">
    <property type="nucleotide sequence ID" value="NZ_BMKR01000015.1"/>
</dbReference>
<keyword evidence="2" id="KW-1185">Reference proteome</keyword>
<comment type="caution">
    <text evidence="1">The sequence shown here is derived from an EMBL/GenBank/DDBJ whole genome shotgun (WGS) entry which is preliminary data.</text>
</comment>
<reference evidence="1" key="1">
    <citation type="journal article" date="2014" name="Int. J. Syst. Evol. Microbiol.">
        <title>Complete genome sequence of Corynebacterium casei LMG S-19264T (=DSM 44701T), isolated from a smear-ripened cheese.</title>
        <authorList>
            <consortium name="US DOE Joint Genome Institute (JGI-PGF)"/>
            <person name="Walter F."/>
            <person name="Albersmeier A."/>
            <person name="Kalinowski J."/>
            <person name="Ruckert C."/>
        </authorList>
    </citation>
    <scope>NUCLEOTIDE SEQUENCE</scope>
    <source>
        <strain evidence="1">CGMCC 1.16134</strain>
    </source>
</reference>
<evidence type="ECO:0000313" key="1">
    <source>
        <dbReference type="EMBL" id="GGF88404.1"/>
    </source>
</evidence>
<organism evidence="1 2">
    <name type="scientific">Paenibacillus albidus</name>
    <dbReference type="NCBI Taxonomy" id="2041023"/>
    <lineage>
        <taxon>Bacteria</taxon>
        <taxon>Bacillati</taxon>
        <taxon>Bacillota</taxon>
        <taxon>Bacilli</taxon>
        <taxon>Bacillales</taxon>
        <taxon>Paenibacillaceae</taxon>
        <taxon>Paenibacillus</taxon>
    </lineage>
</organism>
<protein>
    <recommendedName>
        <fullName evidence="3">Sulfatase-modifying factor enzyme domain-containing protein</fullName>
    </recommendedName>
</protein>
<evidence type="ECO:0000313" key="2">
    <source>
        <dbReference type="Proteomes" id="UP000637643"/>
    </source>
</evidence>
<dbReference type="InterPro" id="IPR042095">
    <property type="entry name" value="SUMF_sf"/>
</dbReference>
<name>A0A917CIC9_9BACL</name>
<gene>
    <name evidence="1" type="ORF">GCM10010912_37060</name>
</gene>
<sequence>MEKLQQDVWNKLTDADKEVVLRQLPDKLPLGFEYLGLQKFERYGRGLTTGVFAYKGSEFVVVPGKRVTLGWEQWQDGMDEWTAADLLESVSEYQIEDVDGFLLEQMSPVREAVIPPLLVERHIRQIGWIELPLDDPALLDEEHYKEELEKFRGSSITEYTLYNGFKLKRQDEGIRAFLFNSESTYESLLEEMAAEGFSLPSEEEWEYLYGGGCRTLFPWGDSFNYELNLRYFEEVEMGKTDEQEPYDLEQPNFFGLCFTGDPYQYEVAAGPSDYVLKGGDGGGMLCGGMGPLVGYLPNTAVYYRDIHSKELAWEDIAEHMNVRRLIRLLPE</sequence>
<dbReference type="AlphaFoldDB" id="A0A917CIC9"/>
<evidence type="ECO:0008006" key="3">
    <source>
        <dbReference type="Google" id="ProtNLM"/>
    </source>
</evidence>
<dbReference type="Gene3D" id="3.90.1580.10">
    <property type="entry name" value="paralog of FGE (formylglycine-generating enzyme)"/>
    <property type="match status" value="1"/>
</dbReference>
<dbReference type="EMBL" id="BMKR01000015">
    <property type="protein sequence ID" value="GGF88404.1"/>
    <property type="molecule type" value="Genomic_DNA"/>
</dbReference>
<reference evidence="1" key="2">
    <citation type="submission" date="2020-09" db="EMBL/GenBank/DDBJ databases">
        <authorList>
            <person name="Sun Q."/>
            <person name="Zhou Y."/>
        </authorList>
    </citation>
    <scope>NUCLEOTIDE SEQUENCE</scope>
    <source>
        <strain evidence="1">CGMCC 1.16134</strain>
    </source>
</reference>
<dbReference type="SUPFAM" id="SSF56436">
    <property type="entry name" value="C-type lectin-like"/>
    <property type="match status" value="1"/>
</dbReference>